<dbReference type="CDD" id="cd01948">
    <property type="entry name" value="EAL"/>
    <property type="match status" value="1"/>
</dbReference>
<keyword evidence="4" id="KW-1185">Reference proteome</keyword>
<dbReference type="InterPro" id="IPR043128">
    <property type="entry name" value="Rev_trsase/Diguanyl_cyclase"/>
</dbReference>
<dbReference type="InterPro" id="IPR050706">
    <property type="entry name" value="Cyclic-di-GMP_PDE-like"/>
</dbReference>
<dbReference type="InterPro" id="IPR001633">
    <property type="entry name" value="EAL_dom"/>
</dbReference>
<evidence type="ECO:0000313" key="3">
    <source>
        <dbReference type="EMBL" id="GGB47700.1"/>
    </source>
</evidence>
<feature type="domain" description="GGDEF" evidence="2">
    <location>
        <begin position="221"/>
        <end position="347"/>
    </location>
</feature>
<dbReference type="SMART" id="SM00052">
    <property type="entry name" value="EAL"/>
    <property type="match status" value="1"/>
</dbReference>
<dbReference type="InterPro" id="IPR021800">
    <property type="entry name" value="DUF3369"/>
</dbReference>
<dbReference type="InterPro" id="IPR035919">
    <property type="entry name" value="EAL_sf"/>
</dbReference>
<dbReference type="PROSITE" id="PS50883">
    <property type="entry name" value="EAL"/>
    <property type="match status" value="1"/>
</dbReference>
<evidence type="ECO:0008006" key="5">
    <source>
        <dbReference type="Google" id="ProtNLM"/>
    </source>
</evidence>
<dbReference type="Pfam" id="PF00990">
    <property type="entry name" value="GGDEF"/>
    <property type="match status" value="1"/>
</dbReference>
<dbReference type="EMBL" id="BMKE01000017">
    <property type="protein sequence ID" value="GGB47700.1"/>
    <property type="molecule type" value="Genomic_DNA"/>
</dbReference>
<dbReference type="PANTHER" id="PTHR33121">
    <property type="entry name" value="CYCLIC DI-GMP PHOSPHODIESTERASE PDEF"/>
    <property type="match status" value="1"/>
</dbReference>
<evidence type="ECO:0000313" key="4">
    <source>
        <dbReference type="Proteomes" id="UP000646152"/>
    </source>
</evidence>
<accession>A0ABQ1IPD3</accession>
<protein>
    <recommendedName>
        <fullName evidence="5">GGDEF-domain containing protein</fullName>
    </recommendedName>
</protein>
<dbReference type="Gene3D" id="3.30.70.270">
    <property type="match status" value="1"/>
</dbReference>
<evidence type="ECO:0000259" key="1">
    <source>
        <dbReference type="PROSITE" id="PS50883"/>
    </source>
</evidence>
<dbReference type="SUPFAM" id="SSF55073">
    <property type="entry name" value="Nucleotide cyclase"/>
    <property type="match status" value="1"/>
</dbReference>
<sequence>MDKLDIDEYWDKAELTSSRLSSVLTSQIRTWVYISQINTARQNLQMIVAASRLINSKQSLSCFTRSVLSEVDKFIGLRNGGIICALNPQSKHPLQVIASSGVFEHLPDNVPLAVEHLDVPAAAIEQAILRREHQWQDQYSVLYFNTQATETYLMVIKHNTALPDGSHSMLQVFCENINSGFKNIALLNRLSDLAYKDPILGIHNRNWLVRELELMAAQDIEQTMMLMVEIEHFDESMLAFGDQFCNRLLEQVYQTLSGQLPEAIAIAKTGDNAFALLLPRQIELSHDTFKPRLIMNDEVTQQLFLTASLLELRHFIHRQPETILVLARAACTTARRAGKQFIHVDRQFSDKTTAGYNLLQDLRLAINHQQLSIVLQPKVRLADEAVVGLEALVRWQHPHGHFVPPCEFIPIAEASGVVGLLDRLVFKQVVSTLQTLHSAGYALPIAFNLSSSDLLDGALMTELIDFARSNQPGSRLLEVEITETQIMGDYAQFRQALDKLIDAGIQISIDDFGIGYSSLSKITHLQAHSLKIDKSFIDDVTTDINARHIAEMILRLGQRFGFSIIAEGIENPEQKAYLLHQGCEMGQGYLFSQPMPLDHLLEWLCGRAIVNVRP</sequence>
<proteinExistence type="predicted"/>
<dbReference type="SMART" id="SM00267">
    <property type="entry name" value="GGDEF"/>
    <property type="match status" value="1"/>
</dbReference>
<dbReference type="Proteomes" id="UP000646152">
    <property type="component" value="Unassembled WGS sequence"/>
</dbReference>
<feature type="domain" description="EAL" evidence="1">
    <location>
        <begin position="355"/>
        <end position="608"/>
    </location>
</feature>
<dbReference type="RefSeq" id="WP_188630110.1">
    <property type="nucleotide sequence ID" value="NZ_BMKE01000017.1"/>
</dbReference>
<gene>
    <name evidence="3" type="ORF">GCM10011502_21300</name>
</gene>
<reference evidence="4" key="1">
    <citation type="journal article" date="2019" name="Int. J. Syst. Evol. Microbiol.">
        <title>The Global Catalogue of Microorganisms (GCM) 10K type strain sequencing project: providing services to taxonomists for standard genome sequencing and annotation.</title>
        <authorList>
            <consortium name="The Broad Institute Genomics Platform"/>
            <consortium name="The Broad Institute Genome Sequencing Center for Infectious Disease"/>
            <person name="Wu L."/>
            <person name="Ma J."/>
        </authorList>
    </citation>
    <scope>NUCLEOTIDE SEQUENCE [LARGE SCALE GENOMIC DNA]</scope>
    <source>
        <strain evidence="4">CGMCC 1.15923</strain>
    </source>
</reference>
<dbReference type="InterPro" id="IPR000160">
    <property type="entry name" value="GGDEF_dom"/>
</dbReference>
<dbReference type="Gene3D" id="3.20.20.450">
    <property type="entry name" value="EAL domain"/>
    <property type="match status" value="1"/>
</dbReference>
<dbReference type="Pfam" id="PF11849">
    <property type="entry name" value="DUF3369"/>
    <property type="match status" value="1"/>
</dbReference>
<comment type="caution">
    <text evidence="3">The sequence shown here is derived from an EMBL/GenBank/DDBJ whole genome shotgun (WGS) entry which is preliminary data.</text>
</comment>
<evidence type="ECO:0000259" key="2">
    <source>
        <dbReference type="PROSITE" id="PS50887"/>
    </source>
</evidence>
<dbReference type="Pfam" id="PF00563">
    <property type="entry name" value="EAL"/>
    <property type="match status" value="1"/>
</dbReference>
<dbReference type="PANTHER" id="PTHR33121:SF70">
    <property type="entry name" value="SIGNALING PROTEIN YKOW"/>
    <property type="match status" value="1"/>
</dbReference>
<dbReference type="SUPFAM" id="SSF141868">
    <property type="entry name" value="EAL domain-like"/>
    <property type="match status" value="1"/>
</dbReference>
<dbReference type="InterPro" id="IPR029787">
    <property type="entry name" value="Nucleotide_cyclase"/>
</dbReference>
<dbReference type="PROSITE" id="PS50887">
    <property type="entry name" value="GGDEF"/>
    <property type="match status" value="1"/>
</dbReference>
<name>A0ABQ1IPD3_9GAMM</name>
<organism evidence="3 4">
    <name type="scientific">Oceanisphaera marina</name>
    <dbReference type="NCBI Taxonomy" id="2017550"/>
    <lineage>
        <taxon>Bacteria</taxon>
        <taxon>Pseudomonadati</taxon>
        <taxon>Pseudomonadota</taxon>
        <taxon>Gammaproteobacteria</taxon>
        <taxon>Aeromonadales</taxon>
        <taxon>Aeromonadaceae</taxon>
        <taxon>Oceanisphaera</taxon>
    </lineage>
</organism>